<dbReference type="InterPro" id="IPR000719">
    <property type="entry name" value="Prot_kinase_dom"/>
</dbReference>
<dbReference type="InterPro" id="IPR036097">
    <property type="entry name" value="HisK_dim/P_sf"/>
</dbReference>
<dbReference type="SUPFAM" id="SSF56112">
    <property type="entry name" value="Protein kinase-like (PK-like)"/>
    <property type="match status" value="1"/>
</dbReference>
<dbReference type="SUPFAM" id="SSF47384">
    <property type="entry name" value="Homodimeric domain of signal transducing histidine kinase"/>
    <property type="match status" value="1"/>
</dbReference>
<feature type="domain" description="Histidine kinase" evidence="5">
    <location>
        <begin position="1499"/>
        <end position="1714"/>
    </location>
</feature>
<evidence type="ECO:0000313" key="6">
    <source>
        <dbReference type="EMBL" id="QRG06550.1"/>
    </source>
</evidence>
<dbReference type="PANTHER" id="PTHR43642:SF1">
    <property type="entry name" value="HYBRID SIGNAL TRANSDUCTION HISTIDINE KINASE G"/>
    <property type="match status" value="1"/>
</dbReference>
<dbReference type="Pfam" id="PF13185">
    <property type="entry name" value="GAF_2"/>
    <property type="match status" value="1"/>
</dbReference>
<dbReference type="EMBL" id="CP063362">
    <property type="protein sequence ID" value="QRG06550.1"/>
    <property type="molecule type" value="Genomic_DNA"/>
</dbReference>
<dbReference type="InterPro" id="IPR029016">
    <property type="entry name" value="GAF-like_dom_sf"/>
</dbReference>
<reference evidence="6 7" key="1">
    <citation type="submission" date="2020-10" db="EMBL/GenBank/DDBJ databases">
        <title>Degradation of 1,4-Dioxane by Xanthobacter sp. YN2, via a Novel Group-2 Soluble Di-Iron Monooxygenase.</title>
        <authorList>
            <person name="Ma F."/>
            <person name="Wang Y."/>
            <person name="Yang J."/>
            <person name="Guo H."/>
            <person name="Su D."/>
            <person name="Yu L."/>
        </authorList>
    </citation>
    <scope>NUCLEOTIDE SEQUENCE [LARGE SCALE GENOMIC DNA]</scope>
    <source>
        <strain evidence="6 7">YN2</strain>
    </source>
</reference>
<dbReference type="Gene3D" id="3.30.450.40">
    <property type="match status" value="1"/>
</dbReference>
<dbReference type="SMART" id="SM00065">
    <property type="entry name" value="GAF"/>
    <property type="match status" value="1"/>
</dbReference>
<dbReference type="SUPFAM" id="SSF52540">
    <property type="entry name" value="P-loop containing nucleoside triphosphate hydrolases"/>
    <property type="match status" value="1"/>
</dbReference>
<protein>
    <recommendedName>
        <fullName evidence="2">histidine kinase</fullName>
        <ecNumber evidence="2">2.7.13.3</ecNumber>
    </recommendedName>
</protein>
<dbReference type="PRINTS" id="PR00344">
    <property type="entry name" value="BCTRLSENSOR"/>
</dbReference>
<dbReference type="PROSITE" id="PS50109">
    <property type="entry name" value="HIS_KIN"/>
    <property type="match status" value="1"/>
</dbReference>
<dbReference type="InterPro" id="IPR053159">
    <property type="entry name" value="Hybrid_Histidine_Kinase"/>
</dbReference>
<dbReference type="Gene3D" id="1.10.287.130">
    <property type="match status" value="1"/>
</dbReference>
<evidence type="ECO:0000313" key="7">
    <source>
        <dbReference type="Proteomes" id="UP000596427"/>
    </source>
</evidence>
<dbReference type="Gene3D" id="1.10.510.10">
    <property type="entry name" value="Transferase(Phosphotransferase) domain 1"/>
    <property type="match status" value="1"/>
</dbReference>
<dbReference type="PANTHER" id="PTHR43642">
    <property type="entry name" value="HYBRID SIGNAL TRANSDUCTION HISTIDINE KINASE G"/>
    <property type="match status" value="1"/>
</dbReference>
<dbReference type="InterPro" id="IPR027417">
    <property type="entry name" value="P-loop_NTPase"/>
</dbReference>
<dbReference type="SMART" id="SM00388">
    <property type="entry name" value="HisKA"/>
    <property type="match status" value="1"/>
</dbReference>
<comment type="catalytic activity">
    <reaction evidence="1">
        <text>ATP + protein L-histidine = ADP + protein N-phospho-L-histidine.</text>
        <dbReference type="EC" id="2.7.13.3"/>
    </reaction>
</comment>
<dbReference type="SUPFAM" id="SSF55874">
    <property type="entry name" value="ATPase domain of HSP90 chaperone/DNA topoisomerase II/histidine kinase"/>
    <property type="match status" value="1"/>
</dbReference>
<dbReference type="PROSITE" id="PS50011">
    <property type="entry name" value="PROTEIN_KINASE_DOM"/>
    <property type="match status" value="1"/>
</dbReference>
<evidence type="ECO:0000256" key="1">
    <source>
        <dbReference type="ARBA" id="ARBA00000085"/>
    </source>
</evidence>
<dbReference type="CDD" id="cd14014">
    <property type="entry name" value="STKc_PknB_like"/>
    <property type="match status" value="1"/>
</dbReference>
<feature type="domain" description="Protein kinase" evidence="4">
    <location>
        <begin position="1"/>
        <end position="279"/>
    </location>
</feature>
<proteinExistence type="predicted"/>
<evidence type="ECO:0000256" key="3">
    <source>
        <dbReference type="ARBA" id="ARBA00022553"/>
    </source>
</evidence>
<dbReference type="GO" id="GO:0005524">
    <property type="term" value="F:ATP binding"/>
    <property type="evidence" value="ECO:0007669"/>
    <property type="project" value="InterPro"/>
</dbReference>
<keyword evidence="7" id="KW-1185">Reference proteome</keyword>
<dbReference type="InterPro" id="IPR004358">
    <property type="entry name" value="Sig_transdc_His_kin-like_C"/>
</dbReference>
<dbReference type="InterPro" id="IPR003661">
    <property type="entry name" value="HisK_dim/P_dom"/>
</dbReference>
<evidence type="ECO:0000259" key="5">
    <source>
        <dbReference type="PROSITE" id="PS50109"/>
    </source>
</evidence>
<dbReference type="Gene3D" id="3.30.565.10">
    <property type="entry name" value="Histidine kinase-like ATPase, C-terminal domain"/>
    <property type="match status" value="1"/>
</dbReference>
<dbReference type="InterPro" id="IPR003594">
    <property type="entry name" value="HATPase_dom"/>
</dbReference>
<dbReference type="InterPro" id="IPR011009">
    <property type="entry name" value="Kinase-like_dom_sf"/>
</dbReference>
<dbReference type="RefSeq" id="WP_203193456.1">
    <property type="nucleotide sequence ID" value="NZ_CP063362.1"/>
</dbReference>
<accession>A0A974SIC2</accession>
<sequence length="1714" mass="185404">MKNVSETNSSSQSDFAYDATWFSQLALHAAQSINGIDHYRGHDAATGVTWRISSSSMEAVDATLSLRNEYLVASRLNDGWAEVPLALIDLDRRVALVFPEREGRPLGGAGDMEPVSVTDFLKIATGAASALSQMHRSGLLHRAIQPANMIVDADGRVRFSSFGLAVRLDEAAPSSAFVPTLEAMAYAAPEQARRDEPGSDCRSDLYALGVVLYELVTGQLPLRADSVAQWLHAHVAIEAARPGTLRSGIPTVIEEIILRLIAKDPAARYQSALALHADLLRCQDAWAAGGAIAPFVLGRADLPRQASPSRNLIGRSAELAMLAETFGRVRQTGESEIIFVTGAPGAGKSALVDRLPGLVEPSGVHFAAGKSDLLQKDIPYAPFAQILKSLVARLLSESGAALDLVREHLVAALGGYGRLLADLVPETEFVIGPGLSLPEVPIALAQARMIRVILQTLSAFATESAPLALFLDDLQWADASTLAVVKAFVEHAPGRTLLIIAYRDEEAGHGDEFTELLGFARSGSSRVTDIAVRQLTLQDTSQLVASSLGDTPDDVAALAEMVHRKTGGNAFYISQFLRTLVDEHTVTFDLALQRWVWNEERTVHHHDVAEFMVRRLDALPPARRDFLRLLACAGGQCETRLFARIACLSPTELEQVALPLLDAGLLLRRGANFAIAHDRVLEAAYALTAEDDRPVEHARIARLMVEAHGDDLTKAAFEVAHQIERAATDDLSQSDRLSFVQVLLAAARRARDAVSVEQAAGYLRTARTLAGPVLRSQQYALVFEMEFLHCECLIALARIEEASAAIEALLAFARRPADKADVYRLKAVTHTVRSDYQEAIDAALAGLSLLGVVLQRSPTAAECDAAFQMVRGSLAECTLARFVDLPEMLDGETRSAVALLSTLSSSFFVEGGLSFLHTAKIVELTLHHGMTPESAYGLAWFGVFGASLYEAYEDGFAYGLAALKIAQRDGYEAQRTATLVAVDQVSPWTQPLHYALERAREAVTVGYAAGDLGMTCYARNHIGSDLIVLGAHLAVVQGEIEQGISLTQQIKYKDVEYILEGQMLFVETLQSGHYLGARTVSARPIRSIPTLFWAALYEGMTAYFFGDHESATRFMETAMALSWSAPAHIDVAYSNLFAALALARRASADKTPDAAIDRLGVHRARFARWSDLNPATFRNKLLLIDAEMARLRGEHLAALNGYEQAARAAEAAGFVHEQALAHELACAFCATLGLTTSAQGHFRAARACYRRWGAHGKARQLEAAHAELSDDTPAFTPAPPDFGQAPPDLGQAELNLAVVMKAAQALSEEILLDRVVETLMTDMVVHAGAQYGLLILMRDEEPMIEATARVTRRDVVVHIAQALPTPQAIPLSVLNTVIRTKKSARFADAFVEAPHLRQGGPLDRPVRSLICLPLIKRGTLVGVLYLENNLAPGVFTANRTAMLEILAPQAAISLDAARLYKELAEENTRRSQTETALQQARADLTRTSHLTVMGGLAASIAHEINQPLASVVSNADASLRWLRRPQPDLDEVNAGLENIRGSGLRAAGIVKALRSLAKQAPTAFVPVDLNETICEVLRLTSVELGAQHVRVETRLDPDLGTVPADPVQLQQVVLNLVTNAADAMSALAPDERELVVESVREDRSILVRVHDKGSGMAPETLQRIFDPFFTTKASGMGMGLAICRSIVEAHGGTLQATSVAGRGSIFFFRLNVVE</sequence>
<dbReference type="KEGG" id="xdi:EZH22_27075"/>
<keyword evidence="3" id="KW-0597">Phosphoprotein</keyword>
<dbReference type="SMART" id="SM00220">
    <property type="entry name" value="S_TKc"/>
    <property type="match status" value="1"/>
</dbReference>
<gene>
    <name evidence="6" type="ORF">EZH22_27075</name>
</gene>
<dbReference type="InterPro" id="IPR041664">
    <property type="entry name" value="AAA_16"/>
</dbReference>
<dbReference type="SMART" id="SM00387">
    <property type="entry name" value="HATPase_c"/>
    <property type="match status" value="1"/>
</dbReference>
<dbReference type="InterPro" id="IPR003018">
    <property type="entry name" value="GAF"/>
</dbReference>
<dbReference type="Proteomes" id="UP000596427">
    <property type="component" value="Chromosome"/>
</dbReference>
<dbReference type="SUPFAM" id="SSF55781">
    <property type="entry name" value="GAF domain-like"/>
    <property type="match status" value="1"/>
</dbReference>
<dbReference type="GO" id="GO:0000155">
    <property type="term" value="F:phosphorelay sensor kinase activity"/>
    <property type="evidence" value="ECO:0007669"/>
    <property type="project" value="InterPro"/>
</dbReference>
<dbReference type="CDD" id="cd00082">
    <property type="entry name" value="HisKA"/>
    <property type="match status" value="1"/>
</dbReference>
<dbReference type="InterPro" id="IPR036890">
    <property type="entry name" value="HATPase_C_sf"/>
</dbReference>
<dbReference type="Pfam" id="PF02518">
    <property type="entry name" value="HATPase_c"/>
    <property type="match status" value="1"/>
</dbReference>
<organism evidence="6 7">
    <name type="scientific">Xanthobacter dioxanivorans</name>
    <dbReference type="NCBI Taxonomy" id="2528964"/>
    <lineage>
        <taxon>Bacteria</taxon>
        <taxon>Pseudomonadati</taxon>
        <taxon>Pseudomonadota</taxon>
        <taxon>Alphaproteobacteria</taxon>
        <taxon>Hyphomicrobiales</taxon>
        <taxon>Xanthobacteraceae</taxon>
        <taxon>Xanthobacter</taxon>
    </lineage>
</organism>
<evidence type="ECO:0000256" key="2">
    <source>
        <dbReference type="ARBA" id="ARBA00012438"/>
    </source>
</evidence>
<evidence type="ECO:0000259" key="4">
    <source>
        <dbReference type="PROSITE" id="PS50011"/>
    </source>
</evidence>
<dbReference type="Pfam" id="PF13191">
    <property type="entry name" value="AAA_16"/>
    <property type="match status" value="1"/>
</dbReference>
<dbReference type="InterPro" id="IPR005467">
    <property type="entry name" value="His_kinase_dom"/>
</dbReference>
<dbReference type="Pfam" id="PF00069">
    <property type="entry name" value="Pkinase"/>
    <property type="match status" value="1"/>
</dbReference>
<name>A0A974SIC2_9HYPH</name>
<dbReference type="EC" id="2.7.13.3" evidence="2"/>